<feature type="signal peptide" evidence="4">
    <location>
        <begin position="1"/>
        <end position="22"/>
    </location>
</feature>
<feature type="chain" id="PRO_5046766354" evidence="4">
    <location>
        <begin position="23"/>
        <end position="538"/>
    </location>
</feature>
<dbReference type="InterPro" id="IPR039424">
    <property type="entry name" value="SBP_5"/>
</dbReference>
<dbReference type="InterPro" id="IPR000914">
    <property type="entry name" value="SBP_5_dom"/>
</dbReference>
<organism evidence="6 7">
    <name type="scientific">Pseudonocardia ailaonensis</name>
    <dbReference type="NCBI Taxonomy" id="367279"/>
    <lineage>
        <taxon>Bacteria</taxon>
        <taxon>Bacillati</taxon>
        <taxon>Actinomycetota</taxon>
        <taxon>Actinomycetes</taxon>
        <taxon>Pseudonocardiales</taxon>
        <taxon>Pseudonocardiaceae</taxon>
        <taxon>Pseudonocardia</taxon>
    </lineage>
</organism>
<dbReference type="PANTHER" id="PTHR30290:SF9">
    <property type="entry name" value="OLIGOPEPTIDE-BINDING PROTEIN APPA"/>
    <property type="match status" value="1"/>
</dbReference>
<keyword evidence="3 4" id="KW-0732">Signal</keyword>
<dbReference type="Gene3D" id="3.10.105.10">
    <property type="entry name" value="Dipeptide-binding Protein, Domain 3"/>
    <property type="match status" value="1"/>
</dbReference>
<protein>
    <submittedName>
        <fullName evidence="6">ABC transporter substrate-binding protein</fullName>
    </submittedName>
</protein>
<dbReference type="Gene3D" id="3.40.190.10">
    <property type="entry name" value="Periplasmic binding protein-like II"/>
    <property type="match status" value="1"/>
</dbReference>
<feature type="domain" description="Solute-binding protein family 5" evidence="5">
    <location>
        <begin position="83"/>
        <end position="451"/>
    </location>
</feature>
<evidence type="ECO:0000313" key="7">
    <source>
        <dbReference type="Proteomes" id="UP001500449"/>
    </source>
</evidence>
<dbReference type="CDD" id="cd08492">
    <property type="entry name" value="PBP2_NikA_DppA_OppA_like_15"/>
    <property type="match status" value="1"/>
</dbReference>
<name>A0ABN2NBR2_9PSEU</name>
<evidence type="ECO:0000259" key="5">
    <source>
        <dbReference type="Pfam" id="PF00496"/>
    </source>
</evidence>
<dbReference type="RefSeq" id="WP_344420498.1">
    <property type="nucleotide sequence ID" value="NZ_BAAAQK010000018.1"/>
</dbReference>
<evidence type="ECO:0000256" key="2">
    <source>
        <dbReference type="ARBA" id="ARBA00022448"/>
    </source>
</evidence>
<proteinExistence type="inferred from homology"/>
<comment type="similarity">
    <text evidence="1">Belongs to the bacterial solute-binding protein 5 family.</text>
</comment>
<evidence type="ECO:0000313" key="6">
    <source>
        <dbReference type="EMBL" id="GAA1860106.1"/>
    </source>
</evidence>
<evidence type="ECO:0000256" key="1">
    <source>
        <dbReference type="ARBA" id="ARBA00005695"/>
    </source>
</evidence>
<dbReference type="PIRSF" id="PIRSF002741">
    <property type="entry name" value="MppA"/>
    <property type="match status" value="1"/>
</dbReference>
<dbReference type="PANTHER" id="PTHR30290">
    <property type="entry name" value="PERIPLASMIC BINDING COMPONENT OF ABC TRANSPORTER"/>
    <property type="match status" value="1"/>
</dbReference>
<keyword evidence="7" id="KW-1185">Reference proteome</keyword>
<dbReference type="EMBL" id="BAAAQK010000018">
    <property type="protein sequence ID" value="GAA1860106.1"/>
    <property type="molecule type" value="Genomic_DNA"/>
</dbReference>
<sequence length="538" mass="57040">MRTRSLSRAVAAGTAVVLATLAACSSGGGAPSGDPAAPTRGGTLVVAKNTLPTCLDPSISVTGNDPGRQTVDTLVDQDQKTGEIVPWLATKWTESPDGLTYTFTLRDGVTFSNGEPFTAAAVKAGMDDAVGFAKKYGQPSSAGNFLTAYASSSVIDDRTVQITLKKPSASFLQLLSDRTMGIIAPSSLGGSYADRCSKGVIGTGPFTITENVKNDHITVVRRPGYAWPSPNSTHGDEAYLDAIRFVEIPEASVQTQGLLSKNVDVIVDPAAADIPQLEATGVKINTNNSEGVPSSIFPNLTRAPMTDPAVRDALQIGIDREEILAGAFNKFTPQVTSALTPGVPGYVDLSSKLKYDPDRAARILDDAGWVMGADGVRAKDGQRLKVIYEWYFAPVQSAVLLVQAQLKKLGFDIELKRVTLDQIAAEGKGGDWDLRMTGRPRPDADAFFAHYGAASLFTSFTADNSADLQALLTKQTSETDVAARKATIGQIQNLIVDDGYGFPLNVTVRYGASAPNVSGVKFIYSGYLSFYDTTKSAK</sequence>
<dbReference type="Pfam" id="PF00496">
    <property type="entry name" value="SBP_bac_5"/>
    <property type="match status" value="1"/>
</dbReference>
<evidence type="ECO:0000256" key="3">
    <source>
        <dbReference type="ARBA" id="ARBA00022729"/>
    </source>
</evidence>
<dbReference type="InterPro" id="IPR030678">
    <property type="entry name" value="Peptide/Ni-bd"/>
</dbReference>
<accession>A0ABN2NBR2</accession>
<gene>
    <name evidence="6" type="ORF">GCM10009836_45320</name>
</gene>
<keyword evidence="2" id="KW-0813">Transport</keyword>
<evidence type="ECO:0000256" key="4">
    <source>
        <dbReference type="SAM" id="SignalP"/>
    </source>
</evidence>
<reference evidence="6 7" key="1">
    <citation type="journal article" date="2019" name="Int. J. Syst. Evol. Microbiol.">
        <title>The Global Catalogue of Microorganisms (GCM) 10K type strain sequencing project: providing services to taxonomists for standard genome sequencing and annotation.</title>
        <authorList>
            <consortium name="The Broad Institute Genomics Platform"/>
            <consortium name="The Broad Institute Genome Sequencing Center for Infectious Disease"/>
            <person name="Wu L."/>
            <person name="Ma J."/>
        </authorList>
    </citation>
    <scope>NUCLEOTIDE SEQUENCE [LARGE SCALE GENOMIC DNA]</scope>
    <source>
        <strain evidence="6 7">JCM 16009</strain>
    </source>
</reference>
<dbReference type="PROSITE" id="PS51257">
    <property type="entry name" value="PROKAR_LIPOPROTEIN"/>
    <property type="match status" value="1"/>
</dbReference>
<dbReference type="SUPFAM" id="SSF53850">
    <property type="entry name" value="Periplasmic binding protein-like II"/>
    <property type="match status" value="1"/>
</dbReference>
<dbReference type="Proteomes" id="UP001500449">
    <property type="component" value="Unassembled WGS sequence"/>
</dbReference>
<comment type="caution">
    <text evidence="6">The sequence shown here is derived from an EMBL/GenBank/DDBJ whole genome shotgun (WGS) entry which is preliminary data.</text>
</comment>